<comment type="caution">
    <text evidence="8">The sequence shown here is derived from an EMBL/GenBank/DDBJ whole genome shotgun (WGS) entry which is preliminary data.</text>
</comment>
<organism evidence="8 9">
    <name type="scientific">Pseudooceanicola atlanticus</name>
    <dbReference type="NCBI Taxonomy" id="1461694"/>
    <lineage>
        <taxon>Bacteria</taxon>
        <taxon>Pseudomonadati</taxon>
        <taxon>Pseudomonadota</taxon>
        <taxon>Alphaproteobacteria</taxon>
        <taxon>Rhodobacterales</taxon>
        <taxon>Paracoccaceae</taxon>
        <taxon>Pseudooceanicola</taxon>
    </lineage>
</organism>
<dbReference type="eggNOG" id="ENOG502ZZIQ">
    <property type="taxonomic scope" value="Bacteria"/>
</dbReference>
<protein>
    <recommendedName>
        <fullName evidence="2">Toxin CcdB</fullName>
    </recommendedName>
    <alternativeName>
        <fullName evidence="7">Cytotoxic protein CcdB</fullName>
    </alternativeName>
    <alternativeName>
        <fullName evidence="6">Protein LetD</fullName>
    </alternativeName>
</protein>
<proteinExistence type="inferred from homology"/>
<reference evidence="8 9" key="1">
    <citation type="journal article" date="2015" name="Antonie Van Leeuwenhoek">
        <title>Pseudooceanicola atlanticus gen. nov. sp. nov., isolated from surface seawater of the Atlantic Ocean and reclassification of Oceanicola batsensis, Oceanicola marinus, Oceanicola nitratireducens, Oceanicola nanhaiensis, Oceanicola antarcticus and Oceanicola flagellatus, as Pseudooceanicola batsensis comb. nov., Pseudooceanicola marinus comb. nov., Pseudooceanicola nitratireducens comb. nov., Pseudooceanicola nanhaiensis comb. nov., Pseudooceanicola antarcticus comb. nov., and Pseudooceanicola flagellatus comb. nov.</title>
        <authorList>
            <person name="Lai Q."/>
            <person name="Li G."/>
            <person name="Liu X."/>
            <person name="Du Y."/>
            <person name="Sun F."/>
            <person name="Shao Z."/>
        </authorList>
    </citation>
    <scope>NUCLEOTIDE SEQUENCE [LARGE SCALE GENOMIC DNA]</scope>
    <source>
        <strain evidence="8 9">22II-s11g</strain>
    </source>
</reference>
<sequence>MAQFDLYRLKGGQLVVDLQTDLIGIDASRIVAPLREASRYVAFPGLTPAVAFEGTTLIVRVQELAAVPGAELRDQVGSLADHRDALKRAMDILIDGV</sequence>
<evidence type="ECO:0000256" key="7">
    <source>
        <dbReference type="ARBA" id="ARBA00033135"/>
    </source>
</evidence>
<dbReference type="GO" id="GO:0008657">
    <property type="term" value="F:DNA topoisomerase type II (double strand cut, ATP-hydrolyzing) inhibitor activity"/>
    <property type="evidence" value="ECO:0007669"/>
    <property type="project" value="InterPro"/>
</dbReference>
<evidence type="ECO:0000256" key="1">
    <source>
        <dbReference type="ARBA" id="ARBA00005230"/>
    </source>
</evidence>
<keyword evidence="5" id="KW-0804">Transcription</keyword>
<dbReference type="Pfam" id="PF01845">
    <property type="entry name" value="CcdB"/>
    <property type="match status" value="1"/>
</dbReference>
<keyword evidence="3" id="KW-0678">Repressor</keyword>
<evidence type="ECO:0000256" key="3">
    <source>
        <dbReference type="ARBA" id="ARBA00022491"/>
    </source>
</evidence>
<dbReference type="STRING" id="1461694.ATO9_23535"/>
<dbReference type="EMBL" id="AQQX01000037">
    <property type="protein sequence ID" value="KGM46503.1"/>
    <property type="molecule type" value="Genomic_DNA"/>
</dbReference>
<keyword evidence="9" id="KW-1185">Reference proteome</keyword>
<dbReference type="Proteomes" id="UP000030004">
    <property type="component" value="Unassembled WGS sequence"/>
</dbReference>
<keyword evidence="4" id="KW-0805">Transcription regulation</keyword>
<evidence type="ECO:0000256" key="5">
    <source>
        <dbReference type="ARBA" id="ARBA00023163"/>
    </source>
</evidence>
<evidence type="ECO:0000313" key="9">
    <source>
        <dbReference type="Proteomes" id="UP000030004"/>
    </source>
</evidence>
<dbReference type="InterPro" id="IPR002712">
    <property type="entry name" value="CcdB"/>
</dbReference>
<dbReference type="GO" id="GO:0006276">
    <property type="term" value="P:plasmid maintenance"/>
    <property type="evidence" value="ECO:0007669"/>
    <property type="project" value="InterPro"/>
</dbReference>
<accession>A0A0A0E8R9</accession>
<dbReference type="OrthoDB" id="9813510at2"/>
<evidence type="ECO:0000313" key="8">
    <source>
        <dbReference type="EMBL" id="KGM46503.1"/>
    </source>
</evidence>
<dbReference type="AlphaFoldDB" id="A0A0A0E8R9"/>
<dbReference type="RefSeq" id="WP_043755182.1">
    <property type="nucleotide sequence ID" value="NZ_AQQX01000037.1"/>
</dbReference>
<dbReference type="Gene3D" id="2.30.30.110">
    <property type="match status" value="1"/>
</dbReference>
<evidence type="ECO:0000256" key="2">
    <source>
        <dbReference type="ARBA" id="ARBA00015075"/>
    </source>
</evidence>
<gene>
    <name evidence="8" type="ORF">ATO9_23535</name>
</gene>
<name>A0A0A0E8R9_9RHOB</name>
<evidence type="ECO:0000256" key="6">
    <source>
        <dbReference type="ARBA" id="ARBA00029628"/>
    </source>
</evidence>
<dbReference type="InterPro" id="IPR011067">
    <property type="entry name" value="Plasmid_toxin/cell-grow_inhib"/>
</dbReference>
<comment type="similarity">
    <text evidence="1">Belongs to the CcdB toxin family.</text>
</comment>
<dbReference type="SUPFAM" id="SSF50118">
    <property type="entry name" value="Cell growth inhibitor/plasmid maintenance toxic component"/>
    <property type="match status" value="1"/>
</dbReference>
<evidence type="ECO:0000256" key="4">
    <source>
        <dbReference type="ARBA" id="ARBA00023015"/>
    </source>
</evidence>